<comment type="caution">
    <text evidence="2">The sequence shown here is derived from an EMBL/GenBank/DDBJ whole genome shotgun (WGS) entry which is preliminary data.</text>
</comment>
<keyword evidence="3" id="KW-1185">Reference proteome</keyword>
<dbReference type="EMBL" id="APAU02000266">
    <property type="protein sequence ID" value="EUB54370.1"/>
    <property type="molecule type" value="Genomic_DNA"/>
</dbReference>
<dbReference type="AlphaFoldDB" id="W6TZV9"/>
<dbReference type="OrthoDB" id="10513766at2759"/>
<evidence type="ECO:0000313" key="2">
    <source>
        <dbReference type="EMBL" id="EUB54370.1"/>
    </source>
</evidence>
<organism evidence="2 3">
    <name type="scientific">Echinococcus granulosus</name>
    <name type="common">Hydatid tapeworm</name>
    <dbReference type="NCBI Taxonomy" id="6210"/>
    <lineage>
        <taxon>Eukaryota</taxon>
        <taxon>Metazoa</taxon>
        <taxon>Spiralia</taxon>
        <taxon>Lophotrochozoa</taxon>
        <taxon>Platyhelminthes</taxon>
        <taxon>Cestoda</taxon>
        <taxon>Eucestoda</taxon>
        <taxon>Cyclophyllidea</taxon>
        <taxon>Taeniidae</taxon>
        <taxon>Echinococcus</taxon>
        <taxon>Echinococcus granulosus group</taxon>
    </lineage>
</organism>
<accession>W6TZV9</accession>
<name>W6TZV9_ECHGR</name>
<protein>
    <submittedName>
        <fullName evidence="2">Uncharacterized protein</fullName>
    </submittedName>
</protein>
<gene>
    <name evidence="2" type="ORF">EGR_10767</name>
</gene>
<evidence type="ECO:0000256" key="1">
    <source>
        <dbReference type="SAM" id="MobiDB-lite"/>
    </source>
</evidence>
<reference evidence="2 3" key="1">
    <citation type="journal article" date="2013" name="Nat. Genet.">
        <title>The genome of the hydatid tapeworm Echinococcus granulosus.</title>
        <authorList>
            <person name="Zheng H."/>
            <person name="Zhang W."/>
            <person name="Zhang L."/>
            <person name="Zhang Z."/>
            <person name="Li J."/>
            <person name="Lu G."/>
            <person name="Zhu Y."/>
            <person name="Wang Y."/>
            <person name="Huang Y."/>
            <person name="Liu J."/>
            <person name="Kang H."/>
            <person name="Chen J."/>
            <person name="Wang L."/>
            <person name="Chen A."/>
            <person name="Yu S."/>
            <person name="Gao Z."/>
            <person name="Jin L."/>
            <person name="Gu W."/>
            <person name="Wang Z."/>
            <person name="Zhao L."/>
            <person name="Shi B."/>
            <person name="Wen H."/>
            <person name="Lin R."/>
            <person name="Jones M.K."/>
            <person name="Brejova B."/>
            <person name="Vinar T."/>
            <person name="Zhao G."/>
            <person name="McManus D.P."/>
            <person name="Chen Z."/>
            <person name="Zhou Y."/>
            <person name="Wang S."/>
        </authorList>
    </citation>
    <scope>NUCLEOTIDE SEQUENCE [LARGE SCALE GENOMIC DNA]</scope>
</reference>
<proteinExistence type="predicted"/>
<dbReference type="Proteomes" id="UP000019149">
    <property type="component" value="Unassembled WGS sequence"/>
</dbReference>
<dbReference type="GeneID" id="36346482"/>
<sequence>MDTHDGRRSSPVLNEIPKPDETPDPVKLPRGISDVEVKESRDATSEEAILSYFSRCHNYLNRLAVTPV</sequence>
<feature type="region of interest" description="Disordered" evidence="1">
    <location>
        <begin position="1"/>
        <end position="29"/>
    </location>
</feature>
<dbReference type="RefSeq" id="XP_024345566.1">
    <property type="nucleotide sequence ID" value="XM_024500016.1"/>
</dbReference>
<dbReference type="KEGG" id="egl:EGR_10767"/>
<evidence type="ECO:0000313" key="3">
    <source>
        <dbReference type="Proteomes" id="UP000019149"/>
    </source>
</evidence>
<dbReference type="CTD" id="36346482"/>